<dbReference type="GO" id="GO:0004518">
    <property type="term" value="F:nuclease activity"/>
    <property type="evidence" value="ECO:0007669"/>
    <property type="project" value="UniProtKB-KW"/>
</dbReference>
<sequence>MPADLEAGQAGILDTDILIHWERLPARLLPDVGAVTAITFAELAAGVHAALSAAELAERVDKLQRVESAFEPIPFDGDAARACGRVTAAVRAAGRSPRARVADQMIAAIAVSRALPLYTTNPDDFAGLEGLLRVVAVPRPAAH</sequence>
<proteinExistence type="inferred from homology"/>
<evidence type="ECO:0000256" key="6">
    <source>
        <dbReference type="ARBA" id="ARBA00022842"/>
    </source>
</evidence>
<dbReference type="Gene3D" id="3.40.50.1010">
    <property type="entry name" value="5'-nuclease"/>
    <property type="match status" value="1"/>
</dbReference>
<evidence type="ECO:0000256" key="2">
    <source>
        <dbReference type="ARBA" id="ARBA00022649"/>
    </source>
</evidence>
<dbReference type="SUPFAM" id="SSF88723">
    <property type="entry name" value="PIN domain-like"/>
    <property type="match status" value="1"/>
</dbReference>
<dbReference type="Proteomes" id="UP000238164">
    <property type="component" value="Chromosome 1"/>
</dbReference>
<dbReference type="CDD" id="cd18732">
    <property type="entry name" value="PIN_MtVapC4-C5_like"/>
    <property type="match status" value="1"/>
</dbReference>
<dbReference type="InterPro" id="IPR029060">
    <property type="entry name" value="PIN-like_dom_sf"/>
</dbReference>
<evidence type="ECO:0000256" key="3">
    <source>
        <dbReference type="ARBA" id="ARBA00022722"/>
    </source>
</evidence>
<dbReference type="GO" id="GO:0016787">
    <property type="term" value="F:hydrolase activity"/>
    <property type="evidence" value="ECO:0007669"/>
    <property type="project" value="UniProtKB-KW"/>
</dbReference>
<keyword evidence="6" id="KW-0460">Magnesium</keyword>
<comment type="cofactor">
    <cofactor evidence="1">
        <name>Mg(2+)</name>
        <dbReference type="ChEBI" id="CHEBI:18420"/>
    </cofactor>
</comment>
<keyword evidence="5 9" id="KW-0378">Hydrolase</keyword>
<keyword evidence="10" id="KW-1185">Reference proteome</keyword>
<keyword evidence="2" id="KW-1277">Toxin-antitoxin system</keyword>
<dbReference type="KEGG" id="mgg:MPLG2_0656"/>
<accession>A0A2N9JC48</accession>
<dbReference type="EC" id="3.1.-.-" evidence="9"/>
<dbReference type="InterPro" id="IPR050556">
    <property type="entry name" value="Type_II_TA_system_RNase"/>
</dbReference>
<dbReference type="InterPro" id="IPR002716">
    <property type="entry name" value="PIN_dom"/>
</dbReference>
<evidence type="ECO:0000256" key="7">
    <source>
        <dbReference type="ARBA" id="ARBA00038093"/>
    </source>
</evidence>
<organism evidence="9 10">
    <name type="scientific">Micropruina glycogenica</name>
    <dbReference type="NCBI Taxonomy" id="75385"/>
    <lineage>
        <taxon>Bacteria</taxon>
        <taxon>Bacillati</taxon>
        <taxon>Actinomycetota</taxon>
        <taxon>Actinomycetes</taxon>
        <taxon>Propionibacteriales</taxon>
        <taxon>Nocardioidaceae</taxon>
        <taxon>Micropruina</taxon>
    </lineage>
</organism>
<evidence type="ECO:0000313" key="10">
    <source>
        <dbReference type="Proteomes" id="UP000238164"/>
    </source>
</evidence>
<dbReference type="PANTHER" id="PTHR33653:SF1">
    <property type="entry name" value="RIBONUCLEASE VAPC2"/>
    <property type="match status" value="1"/>
</dbReference>
<evidence type="ECO:0000259" key="8">
    <source>
        <dbReference type="Pfam" id="PF01850"/>
    </source>
</evidence>
<evidence type="ECO:0000256" key="1">
    <source>
        <dbReference type="ARBA" id="ARBA00001946"/>
    </source>
</evidence>
<feature type="domain" description="PIN" evidence="8">
    <location>
        <begin position="13"/>
        <end position="126"/>
    </location>
</feature>
<dbReference type="GO" id="GO:0046872">
    <property type="term" value="F:metal ion binding"/>
    <property type="evidence" value="ECO:0007669"/>
    <property type="project" value="UniProtKB-KW"/>
</dbReference>
<keyword evidence="4" id="KW-0479">Metal-binding</keyword>
<dbReference type="RefSeq" id="WP_105184866.1">
    <property type="nucleotide sequence ID" value="NZ_BAAAGO010000042.1"/>
</dbReference>
<keyword evidence="3" id="KW-0540">Nuclease</keyword>
<dbReference type="OrthoDB" id="3257696at2"/>
<dbReference type="PANTHER" id="PTHR33653">
    <property type="entry name" value="RIBONUCLEASE VAPC2"/>
    <property type="match status" value="1"/>
</dbReference>
<gene>
    <name evidence="9" type="primary">vapC</name>
    <name evidence="9" type="ORF">MPLG2_0656</name>
</gene>
<protein>
    <submittedName>
        <fullName evidence="9">Ribonuclease VapC5</fullName>
        <ecNumber evidence="9">3.1.-.-</ecNumber>
    </submittedName>
</protein>
<evidence type="ECO:0000256" key="4">
    <source>
        <dbReference type="ARBA" id="ARBA00022723"/>
    </source>
</evidence>
<evidence type="ECO:0000256" key="5">
    <source>
        <dbReference type="ARBA" id="ARBA00022801"/>
    </source>
</evidence>
<comment type="similarity">
    <text evidence="7">Belongs to the PINc/VapC protein family.</text>
</comment>
<dbReference type="EMBL" id="LT985188">
    <property type="protein sequence ID" value="SPD85692.1"/>
    <property type="molecule type" value="Genomic_DNA"/>
</dbReference>
<dbReference type="AlphaFoldDB" id="A0A2N9JC48"/>
<dbReference type="Pfam" id="PF01850">
    <property type="entry name" value="PIN"/>
    <property type="match status" value="1"/>
</dbReference>
<reference evidence="9 10" key="1">
    <citation type="submission" date="2018-02" db="EMBL/GenBank/DDBJ databases">
        <authorList>
            <person name="Cohen D.B."/>
            <person name="Kent A.D."/>
        </authorList>
    </citation>
    <scope>NUCLEOTIDE SEQUENCE [LARGE SCALE GENOMIC DNA]</scope>
    <source>
        <strain evidence="9">1</strain>
    </source>
</reference>
<name>A0A2N9JC48_9ACTN</name>
<evidence type="ECO:0000313" key="9">
    <source>
        <dbReference type="EMBL" id="SPD85692.1"/>
    </source>
</evidence>